<evidence type="ECO:0000256" key="4">
    <source>
        <dbReference type="ARBA" id="ARBA00022692"/>
    </source>
</evidence>
<evidence type="ECO:0000256" key="5">
    <source>
        <dbReference type="ARBA" id="ARBA00022989"/>
    </source>
</evidence>
<accession>A0ABS6FZF4</accession>
<name>A0ABS6FZF4_9FIRM</name>
<evidence type="ECO:0000256" key="2">
    <source>
        <dbReference type="ARBA" id="ARBA00008114"/>
    </source>
</evidence>
<sequence length="290" mass="31616">MEDKIRYEKSKKVSIIGIIVNIGLTIIKAVIGLLAGSTALVADAFHSASDLFSTVVVMQGLKIAYQPPDESHPYGHHRAESITSKILAIILMVTAIGIGYESYKVLISPSISPPQSFAIYTAFLSIIVKEAMYRHTYKVGKELNSPALIADAWHHRSDAFSSIAAVIGIAGALLGYTIMDPLVGIIVAVLILKTGISIYIDAIRVLMDTAPPKKVFDIIDKAARKAEEVKDIQDIKIRQYGPKYFVDIKICVDPNITVEAGHAIAGKAKHFIINSELDVLDVLVHVNPFR</sequence>
<keyword evidence="4 7" id="KW-0812">Transmembrane</keyword>
<comment type="subcellular location">
    <subcellularLocation>
        <location evidence="1">Membrane</location>
        <topology evidence="1">Multi-pass membrane protein</topology>
    </subcellularLocation>
</comment>
<feature type="domain" description="Cation efflux protein transmembrane" evidence="8">
    <location>
        <begin position="15"/>
        <end position="207"/>
    </location>
</feature>
<protein>
    <submittedName>
        <fullName evidence="10">Cation diffusion facilitator family transporter</fullName>
    </submittedName>
</protein>
<reference evidence="10 11" key="1">
    <citation type="submission" date="2021-06" db="EMBL/GenBank/DDBJ databases">
        <authorList>
            <person name="Sun Q."/>
            <person name="Li D."/>
        </authorList>
    </citation>
    <scope>NUCLEOTIDE SEQUENCE [LARGE SCALE GENOMIC DNA]</scope>
    <source>
        <strain evidence="10 11">MSJ-5</strain>
    </source>
</reference>
<dbReference type="InterPro" id="IPR027470">
    <property type="entry name" value="Cation_efflux_CTD"/>
</dbReference>
<evidence type="ECO:0000256" key="3">
    <source>
        <dbReference type="ARBA" id="ARBA00022448"/>
    </source>
</evidence>
<dbReference type="EMBL" id="JAHLQK010000001">
    <property type="protein sequence ID" value="MBU5675625.1"/>
    <property type="molecule type" value="Genomic_DNA"/>
</dbReference>
<feature type="transmembrane region" description="Helical" evidence="7">
    <location>
        <begin position="185"/>
        <end position="206"/>
    </location>
</feature>
<feature type="transmembrane region" description="Helical" evidence="7">
    <location>
        <begin position="115"/>
        <end position="133"/>
    </location>
</feature>
<keyword evidence="6 7" id="KW-0472">Membrane</keyword>
<organism evidence="10 11">
    <name type="scientific">Alkaliphilus flagellatus</name>
    <dbReference type="NCBI Taxonomy" id="2841507"/>
    <lineage>
        <taxon>Bacteria</taxon>
        <taxon>Bacillati</taxon>
        <taxon>Bacillota</taxon>
        <taxon>Clostridia</taxon>
        <taxon>Peptostreptococcales</taxon>
        <taxon>Natronincolaceae</taxon>
        <taxon>Alkaliphilus</taxon>
    </lineage>
</organism>
<evidence type="ECO:0000259" key="8">
    <source>
        <dbReference type="Pfam" id="PF01545"/>
    </source>
</evidence>
<dbReference type="InterPro" id="IPR058533">
    <property type="entry name" value="Cation_efflux_TM"/>
</dbReference>
<dbReference type="InterPro" id="IPR002524">
    <property type="entry name" value="Cation_efflux"/>
</dbReference>
<dbReference type="InterPro" id="IPR050291">
    <property type="entry name" value="CDF_Transporter"/>
</dbReference>
<keyword evidence="3" id="KW-0813">Transport</keyword>
<dbReference type="Pfam" id="PF16916">
    <property type="entry name" value="ZT_dimer"/>
    <property type="match status" value="1"/>
</dbReference>
<evidence type="ECO:0000256" key="7">
    <source>
        <dbReference type="SAM" id="Phobius"/>
    </source>
</evidence>
<comment type="similarity">
    <text evidence="2">Belongs to the cation diffusion facilitator (CDF) transporter (TC 2.A.4) family.</text>
</comment>
<dbReference type="Pfam" id="PF01545">
    <property type="entry name" value="Cation_efflux"/>
    <property type="match status" value="1"/>
</dbReference>
<proteinExistence type="inferred from homology"/>
<dbReference type="NCBIfam" id="TIGR01297">
    <property type="entry name" value="CDF"/>
    <property type="match status" value="1"/>
</dbReference>
<dbReference type="Proteomes" id="UP000779508">
    <property type="component" value="Unassembled WGS sequence"/>
</dbReference>
<comment type="caution">
    <text evidence="10">The sequence shown here is derived from an EMBL/GenBank/DDBJ whole genome shotgun (WGS) entry which is preliminary data.</text>
</comment>
<dbReference type="PANTHER" id="PTHR43840">
    <property type="entry name" value="MITOCHONDRIAL METAL TRANSPORTER 1-RELATED"/>
    <property type="match status" value="1"/>
</dbReference>
<keyword evidence="11" id="KW-1185">Reference proteome</keyword>
<feature type="domain" description="Cation efflux protein cytoplasmic" evidence="9">
    <location>
        <begin position="211"/>
        <end position="288"/>
    </location>
</feature>
<evidence type="ECO:0000259" key="9">
    <source>
        <dbReference type="Pfam" id="PF16916"/>
    </source>
</evidence>
<dbReference type="RefSeq" id="WP_216415091.1">
    <property type="nucleotide sequence ID" value="NZ_JAHLQK010000001.1"/>
</dbReference>
<feature type="transmembrane region" description="Helical" evidence="7">
    <location>
        <begin position="159"/>
        <end position="179"/>
    </location>
</feature>
<evidence type="ECO:0000256" key="1">
    <source>
        <dbReference type="ARBA" id="ARBA00004141"/>
    </source>
</evidence>
<gene>
    <name evidence="10" type="ORF">KQI88_04270</name>
</gene>
<evidence type="ECO:0000313" key="10">
    <source>
        <dbReference type="EMBL" id="MBU5675625.1"/>
    </source>
</evidence>
<keyword evidence="5 7" id="KW-1133">Transmembrane helix</keyword>
<dbReference type="PANTHER" id="PTHR43840:SF15">
    <property type="entry name" value="MITOCHONDRIAL METAL TRANSPORTER 1-RELATED"/>
    <property type="match status" value="1"/>
</dbReference>
<evidence type="ECO:0000256" key="6">
    <source>
        <dbReference type="ARBA" id="ARBA00023136"/>
    </source>
</evidence>
<feature type="transmembrane region" description="Helical" evidence="7">
    <location>
        <begin position="12"/>
        <end position="35"/>
    </location>
</feature>
<evidence type="ECO:0000313" key="11">
    <source>
        <dbReference type="Proteomes" id="UP000779508"/>
    </source>
</evidence>